<evidence type="ECO:0000256" key="3">
    <source>
        <dbReference type="HAMAP-Rule" id="MF_00743"/>
    </source>
</evidence>
<gene>
    <name evidence="3" type="primary">fumC</name>
    <name evidence="6" type="ORF">LHGZ1_0484</name>
</gene>
<feature type="domain" description="Fumarate lyase N-terminal" evidence="4">
    <location>
        <begin position="14"/>
        <end position="341"/>
    </location>
</feature>
<reference evidence="7" key="1">
    <citation type="submission" date="2017-06" db="EMBL/GenBank/DDBJ databases">
        <title>Whole genome sequence of Laribacter hongkongensis LHGZ1.</title>
        <authorList>
            <person name="Chen D."/>
            <person name="Wu H."/>
            <person name="Chen J."/>
        </authorList>
    </citation>
    <scope>NUCLEOTIDE SEQUENCE [LARGE SCALE GENOMIC DNA]</scope>
    <source>
        <strain evidence="7">LHGZ1</strain>
    </source>
</reference>
<sequence>MPTRIEHDSLGPVEIDSGRLWGAQTQRALLHFDIGTERLPADMIRAYARIKRACAIVHGEAGRLDAEQAAAIVTVCDELLAGRWDDEFPLSVWNSGSGTPFNMNVNEVIANRASQLAGQPTGSHRPLHPNDHVNLAQSTNDTFPTAMHLAAATLLAGQLLPALARLHDVVATRAAEWNDLWKTGRTHLMDATPLTLGQEWSGYAAMLAAAMADLAHVQPVLHELTLGGTAVGSGINAPPGFADEVIARLAAETGLPLRPVANRFAAQGAHDALVRLSAALRTLAGSLFKIANDIRLLASGPRCGLAELQLPDNEPGSSIMPGKVNPTQCEALTMLALQVMGNDMAVTLGNASGWLEMNVYKPLIIHNLLQSLRLLTDGMTSFGRYLVEGCRPDPERLAQWLEASLMRVTALTPHIGYERAAAIARHAHENGLTLREAATGFGQVAEADFSRWLAEAQRRG</sequence>
<dbReference type="PANTHER" id="PTHR11444">
    <property type="entry name" value="ASPARTATEAMMONIA/ARGININOSUCCINATE/ADENYLOSUCCINATE LYASE"/>
    <property type="match status" value="1"/>
</dbReference>
<organism evidence="6 7">
    <name type="scientific">Laribacter hongkongensis</name>
    <dbReference type="NCBI Taxonomy" id="168471"/>
    <lineage>
        <taxon>Bacteria</taxon>
        <taxon>Pseudomonadati</taxon>
        <taxon>Pseudomonadota</taxon>
        <taxon>Betaproteobacteria</taxon>
        <taxon>Neisseriales</taxon>
        <taxon>Aquaspirillaceae</taxon>
        <taxon>Laribacter</taxon>
    </lineage>
</organism>
<dbReference type="AlphaFoldDB" id="A0A248LFS3"/>
<dbReference type="InterPro" id="IPR024083">
    <property type="entry name" value="Fumarase/histidase_N"/>
</dbReference>
<dbReference type="Proteomes" id="UP000197424">
    <property type="component" value="Chromosome"/>
</dbReference>
<dbReference type="Gene3D" id="1.20.200.10">
    <property type="entry name" value="Fumarase/aspartase (Central domain)"/>
    <property type="match status" value="1"/>
</dbReference>
<dbReference type="EC" id="4.2.1.2" evidence="3"/>
<comment type="catalytic activity">
    <reaction evidence="3">
        <text>(S)-malate = fumarate + H2O</text>
        <dbReference type="Rhea" id="RHEA:12460"/>
        <dbReference type="ChEBI" id="CHEBI:15377"/>
        <dbReference type="ChEBI" id="CHEBI:15589"/>
        <dbReference type="ChEBI" id="CHEBI:29806"/>
        <dbReference type="EC" id="4.2.1.2"/>
    </reaction>
</comment>
<proteinExistence type="inferred from homology"/>
<dbReference type="InterPro" id="IPR018951">
    <property type="entry name" value="Fumarase_C_C"/>
</dbReference>
<dbReference type="PANTHER" id="PTHR11444:SF1">
    <property type="entry name" value="FUMARATE HYDRATASE, MITOCHONDRIAL"/>
    <property type="match status" value="1"/>
</dbReference>
<feature type="active site" evidence="3">
    <location>
        <position position="317"/>
    </location>
</feature>
<evidence type="ECO:0000313" key="6">
    <source>
        <dbReference type="EMBL" id="ASJ23315.1"/>
    </source>
</evidence>
<dbReference type="InterPro" id="IPR005677">
    <property type="entry name" value="Fum_hydII"/>
</dbReference>
<dbReference type="InterPro" id="IPR000362">
    <property type="entry name" value="Fumarate_lyase_fam"/>
</dbReference>
<dbReference type="FunFam" id="1.20.200.10:FF:000001">
    <property type="entry name" value="Fumarate hydratase, mitochondrial"/>
    <property type="match status" value="1"/>
</dbReference>
<comment type="function">
    <text evidence="3">Involved in the TCA cycle. Catalyzes the stereospecific interconversion of fumarate to L-malate.</text>
</comment>
<dbReference type="GO" id="GO:0006106">
    <property type="term" value="P:fumarate metabolic process"/>
    <property type="evidence" value="ECO:0007669"/>
    <property type="project" value="InterPro"/>
</dbReference>
<dbReference type="InterPro" id="IPR022761">
    <property type="entry name" value="Fumarate_lyase_N"/>
</dbReference>
<dbReference type="GO" id="GO:0004333">
    <property type="term" value="F:fumarate hydratase activity"/>
    <property type="evidence" value="ECO:0007669"/>
    <property type="project" value="UniProtKB-UniRule"/>
</dbReference>
<dbReference type="Pfam" id="PF00206">
    <property type="entry name" value="Lyase_1"/>
    <property type="match status" value="1"/>
</dbReference>
<feature type="site" description="Important for catalytic activity" evidence="3">
    <location>
        <position position="330"/>
    </location>
</feature>
<accession>A0A248LFS3</accession>
<dbReference type="Gene3D" id="1.10.275.10">
    <property type="entry name" value="Fumarase/aspartase (N-terminal domain)"/>
    <property type="match status" value="1"/>
</dbReference>
<comment type="similarity">
    <text evidence="1 3">Belongs to the class-II fumarase/aspartase family. Fumarase subfamily.</text>
</comment>
<feature type="binding site" evidence="3">
    <location>
        <position position="186"/>
    </location>
    <ligand>
        <name>substrate</name>
    </ligand>
</feature>
<feature type="active site" description="Proton donor/acceptor" evidence="3">
    <location>
        <position position="187"/>
    </location>
</feature>
<evidence type="ECO:0000259" key="5">
    <source>
        <dbReference type="Pfam" id="PF10415"/>
    </source>
</evidence>
<comment type="subunit">
    <text evidence="3">Homotetramer.</text>
</comment>
<comment type="subcellular location">
    <subcellularLocation>
        <location evidence="3">Cytoplasm</location>
    </subcellularLocation>
</comment>
<protein>
    <recommendedName>
        <fullName evidence="3">Fumarate hydratase class II</fullName>
        <shortName evidence="3">Fumarase C</shortName>
        <ecNumber evidence="3">4.2.1.2</ecNumber>
    </recommendedName>
    <alternativeName>
        <fullName evidence="3">Aerobic fumarase</fullName>
    </alternativeName>
    <alternativeName>
        <fullName evidence="3">Iron-independent fumarase</fullName>
    </alternativeName>
</protein>
<dbReference type="GO" id="GO:0005737">
    <property type="term" value="C:cytoplasm"/>
    <property type="evidence" value="ECO:0007669"/>
    <property type="project" value="UniProtKB-SubCell"/>
</dbReference>
<dbReference type="PRINTS" id="PR00149">
    <property type="entry name" value="FUMRATELYASE"/>
</dbReference>
<feature type="binding site" evidence="3">
    <location>
        <position position="318"/>
    </location>
    <ligand>
        <name>substrate</name>
    </ligand>
</feature>
<keyword evidence="3" id="KW-0963">Cytoplasm</keyword>
<dbReference type="UniPathway" id="UPA00223">
    <property type="reaction ID" value="UER01007"/>
</dbReference>
<comment type="pathway">
    <text evidence="3">Carbohydrate metabolism; tricarboxylic acid cycle; (S)-malate from fumarate: step 1/1.</text>
</comment>
<dbReference type="EMBL" id="CP022115">
    <property type="protein sequence ID" value="ASJ23315.1"/>
    <property type="molecule type" value="Genomic_DNA"/>
</dbReference>
<dbReference type="CDD" id="cd01362">
    <property type="entry name" value="Fumarase_classII"/>
    <property type="match status" value="1"/>
</dbReference>
<dbReference type="FunFam" id="1.10.275.10:FF:000001">
    <property type="entry name" value="Fumarate hydratase, mitochondrial"/>
    <property type="match status" value="1"/>
</dbReference>
<feature type="binding site" evidence="3">
    <location>
        <begin position="97"/>
        <end position="99"/>
    </location>
    <ligand>
        <name>substrate</name>
    </ligand>
</feature>
<dbReference type="RefSeq" id="WP_088860027.1">
    <property type="nucleotide sequence ID" value="NZ_CP022115.1"/>
</dbReference>
<evidence type="ECO:0000313" key="7">
    <source>
        <dbReference type="Proteomes" id="UP000197424"/>
    </source>
</evidence>
<feature type="binding site" description="in site B" evidence="3">
    <location>
        <begin position="128"/>
        <end position="131"/>
    </location>
    <ligand>
        <name>substrate</name>
    </ligand>
</feature>
<name>A0A248LFS3_9NEIS</name>
<feature type="binding site" evidence="3">
    <location>
        <begin position="323"/>
        <end position="325"/>
    </location>
    <ligand>
        <name>substrate</name>
    </ligand>
</feature>
<dbReference type="SUPFAM" id="SSF48557">
    <property type="entry name" value="L-aspartase-like"/>
    <property type="match status" value="1"/>
</dbReference>
<evidence type="ECO:0000256" key="1">
    <source>
        <dbReference type="ARBA" id="ARBA00009084"/>
    </source>
</evidence>
<keyword evidence="3" id="KW-0816">Tricarboxylic acid cycle</keyword>
<evidence type="ECO:0000256" key="2">
    <source>
        <dbReference type="ARBA" id="ARBA00023239"/>
    </source>
</evidence>
<dbReference type="InterPro" id="IPR020557">
    <property type="entry name" value="Fumarate_lyase_CS"/>
</dbReference>
<feature type="domain" description="Fumarase C C-terminal" evidence="5">
    <location>
        <begin position="408"/>
        <end position="453"/>
    </location>
</feature>
<keyword evidence="2 3" id="KW-0456">Lyase</keyword>
<dbReference type="PROSITE" id="PS00163">
    <property type="entry name" value="FUMARATE_LYASES"/>
    <property type="match status" value="1"/>
</dbReference>
<dbReference type="HAMAP" id="MF_00743">
    <property type="entry name" value="FumaraseC"/>
    <property type="match status" value="1"/>
</dbReference>
<comment type="miscellaneous">
    <text evidence="3">There are 2 substrate-binding sites: the catalytic A site, and the non-catalytic B site that may play a role in the transfer of substrate or product between the active site and the solvent. Alternatively, the B site may bind allosteric effectors.</text>
</comment>
<evidence type="ECO:0000259" key="4">
    <source>
        <dbReference type="Pfam" id="PF00206"/>
    </source>
</evidence>
<dbReference type="OrthoDB" id="9802809at2"/>
<dbReference type="InterPro" id="IPR008948">
    <property type="entry name" value="L-Aspartase-like"/>
</dbReference>
<feature type="binding site" evidence="3">
    <location>
        <begin position="138"/>
        <end position="140"/>
    </location>
    <ligand>
        <name>substrate</name>
    </ligand>
</feature>
<dbReference type="Pfam" id="PF10415">
    <property type="entry name" value="FumaraseC_C"/>
    <property type="match status" value="1"/>
</dbReference>
<dbReference type="FunFam" id="1.10.40.30:FF:000002">
    <property type="entry name" value="Fumarate hydratase class II"/>
    <property type="match status" value="1"/>
</dbReference>
<dbReference type="GO" id="GO:0006108">
    <property type="term" value="P:malate metabolic process"/>
    <property type="evidence" value="ECO:0007669"/>
    <property type="project" value="TreeGrafter"/>
</dbReference>
<dbReference type="Gene3D" id="1.10.40.30">
    <property type="entry name" value="Fumarase/aspartase (C-terminal domain)"/>
    <property type="match status" value="1"/>
</dbReference>
<dbReference type="GO" id="GO:0006099">
    <property type="term" value="P:tricarboxylic acid cycle"/>
    <property type="evidence" value="ECO:0007669"/>
    <property type="project" value="UniProtKB-UniRule"/>
</dbReference>